<keyword evidence="4" id="KW-1185">Reference proteome</keyword>
<dbReference type="AlphaFoldDB" id="A0A8J4EKI7"/>
<evidence type="ECO:0000256" key="1">
    <source>
        <dbReference type="SAM" id="MobiDB-lite"/>
    </source>
</evidence>
<organism evidence="3 4">
    <name type="scientific">Actinocatenispora comari</name>
    <dbReference type="NCBI Taxonomy" id="2807577"/>
    <lineage>
        <taxon>Bacteria</taxon>
        <taxon>Bacillati</taxon>
        <taxon>Actinomycetota</taxon>
        <taxon>Actinomycetes</taxon>
        <taxon>Micromonosporales</taxon>
        <taxon>Micromonosporaceae</taxon>
        <taxon>Actinocatenispora</taxon>
    </lineage>
</organism>
<feature type="compositionally biased region" description="Gly residues" evidence="1">
    <location>
        <begin position="7"/>
        <end position="21"/>
    </location>
</feature>
<accession>A0A8J4EKI7</accession>
<sequence>MPEGPGFSRGPGGDDSPGARGGSVAALAGLGPFFAVRPYDPAAPPGAPWRPMRELVDDPAVFADRVARVRAALGTAAGRAAGEIEERVAVSVAQLGLVARLLSPALALAAGTGTVPALPLSRLYWQPTLGGPFPLAVPNPAPGRPPTAEMAGEFRRSVLDTGVRELVAVAGRWPLSVRIRWGNVASALGGAAGMLVAGRPELTGPTRTLLSALLRDEPLRGTATVDAAGRLHRRSCCLIYRTAGPARPGNLCGDCVLAHRD</sequence>
<reference evidence="4" key="1">
    <citation type="journal article" date="2021" name="Int. J. Syst. Evol. Microbiol.">
        <title>Actinocatenispora comari sp. nov., an endophytic actinomycete isolated from aerial parts of Comarum salesowianum.</title>
        <authorList>
            <person name="Oyunbileg N."/>
            <person name="Iizaka Y."/>
            <person name="Hamada M."/>
            <person name="Davaapurev B.O."/>
            <person name="Fukumoto A."/>
            <person name="Tsetseg B."/>
            <person name="Kato F."/>
            <person name="Tamura T."/>
            <person name="Batkhuu J."/>
            <person name="Anzai Y."/>
        </authorList>
    </citation>
    <scope>NUCLEOTIDE SEQUENCE [LARGE SCALE GENOMIC DNA]</scope>
    <source>
        <strain evidence="4">NUM-2625</strain>
    </source>
</reference>
<evidence type="ECO:0000313" key="4">
    <source>
        <dbReference type="Proteomes" id="UP000614996"/>
    </source>
</evidence>
<feature type="region of interest" description="Disordered" evidence="1">
    <location>
        <begin position="1"/>
        <end position="21"/>
    </location>
</feature>
<proteinExistence type="predicted"/>
<gene>
    <name evidence="3" type="ORF">NUM_35060</name>
</gene>
<evidence type="ECO:0000259" key="2">
    <source>
        <dbReference type="Pfam" id="PF11575"/>
    </source>
</evidence>
<protein>
    <recommendedName>
        <fullName evidence="2">Ferric siderophore reductase C-terminal domain-containing protein</fullName>
    </recommendedName>
</protein>
<dbReference type="InterPro" id="IPR024726">
    <property type="entry name" value="FhuF_C"/>
</dbReference>
<dbReference type="Proteomes" id="UP000614996">
    <property type="component" value="Unassembled WGS sequence"/>
</dbReference>
<evidence type="ECO:0000313" key="3">
    <source>
        <dbReference type="EMBL" id="GIL28252.1"/>
    </source>
</evidence>
<dbReference type="Pfam" id="PF11575">
    <property type="entry name" value="FhuF_C"/>
    <property type="match status" value="1"/>
</dbReference>
<dbReference type="EMBL" id="BOPO01000057">
    <property type="protein sequence ID" value="GIL28252.1"/>
    <property type="molecule type" value="Genomic_DNA"/>
</dbReference>
<dbReference type="GO" id="GO:0051537">
    <property type="term" value="F:2 iron, 2 sulfur cluster binding"/>
    <property type="evidence" value="ECO:0007669"/>
    <property type="project" value="InterPro"/>
</dbReference>
<comment type="caution">
    <text evidence="3">The sequence shown here is derived from an EMBL/GenBank/DDBJ whole genome shotgun (WGS) entry which is preliminary data.</text>
</comment>
<feature type="domain" description="Ferric siderophore reductase C-terminal" evidence="2">
    <location>
        <begin position="233"/>
        <end position="257"/>
    </location>
</feature>
<dbReference type="RefSeq" id="WP_207125980.1">
    <property type="nucleotide sequence ID" value="NZ_BOPO01000057.1"/>
</dbReference>
<name>A0A8J4EKI7_9ACTN</name>